<organism evidence="3 4">
    <name type="scientific">Cellulomonas chengniuliangii</name>
    <dbReference type="NCBI Taxonomy" id="2968084"/>
    <lineage>
        <taxon>Bacteria</taxon>
        <taxon>Bacillati</taxon>
        <taxon>Actinomycetota</taxon>
        <taxon>Actinomycetes</taxon>
        <taxon>Micrococcales</taxon>
        <taxon>Cellulomonadaceae</taxon>
        <taxon>Cellulomonas</taxon>
    </lineage>
</organism>
<proteinExistence type="predicted"/>
<accession>A0ABY5KW99</accession>
<protein>
    <submittedName>
        <fullName evidence="3">DUF58 domain-containing protein</fullName>
    </submittedName>
</protein>
<evidence type="ECO:0000313" key="4">
    <source>
        <dbReference type="Proteomes" id="UP001316189"/>
    </source>
</evidence>
<sequence length="397" mass="42325">MALGIALGAVDLAQISAVALLLVVGAFVVTALRDPGRGRHRLRVHRSVSPSPVHAGSEAHVSVEVVADDLTGRVRLGGLRLGEQASAELSGGRPLRARVVRTHRSVGLTYPVHPARRGRWELGPLIVTWKDPFGVVRSSTALGGQAVIAVWPAVTDLPTPRGFLVAEPDRVSLGARSPSTDDSSLREYQLGDDLRRVHWRSSARRGELVVRSDERAGTRPVTVLLDLPGQVDALDWTISLGASMALAMLDAGHPVRLLGPPSPPGSDTADGVHARPGHAARAELLDRMIDVQSPAAADAEDQLLTAVRLHLGSSNGNEIVMAIVGPLSAPTRSALGQLATGAEGWAMVRTDPEWSVNDRHEAERTVSQLRKLGWRVCAVQPGDDLRDSWSRMLGARS</sequence>
<reference evidence="3 4" key="1">
    <citation type="submission" date="2022-07" db="EMBL/GenBank/DDBJ databases">
        <title>Novel species in genus cellulomonas.</title>
        <authorList>
            <person name="Ye L."/>
        </authorList>
    </citation>
    <scope>NUCLEOTIDE SEQUENCE [LARGE SCALE GENOMIC DNA]</scope>
    <source>
        <strain evidence="4">zg-Y338</strain>
    </source>
</reference>
<dbReference type="EMBL" id="CP101988">
    <property type="protein sequence ID" value="UUI74128.1"/>
    <property type="molecule type" value="Genomic_DNA"/>
</dbReference>
<evidence type="ECO:0000313" key="3">
    <source>
        <dbReference type="EMBL" id="UUI74128.1"/>
    </source>
</evidence>
<keyword evidence="1" id="KW-1133">Transmembrane helix</keyword>
<evidence type="ECO:0000256" key="1">
    <source>
        <dbReference type="SAM" id="Phobius"/>
    </source>
</evidence>
<dbReference type="Proteomes" id="UP001316189">
    <property type="component" value="Chromosome"/>
</dbReference>
<keyword evidence="1" id="KW-0472">Membrane</keyword>
<evidence type="ECO:0000259" key="2">
    <source>
        <dbReference type="Pfam" id="PF01882"/>
    </source>
</evidence>
<dbReference type="PANTHER" id="PTHR34351">
    <property type="entry name" value="SLR1927 PROTEIN-RELATED"/>
    <property type="match status" value="1"/>
</dbReference>
<feature type="domain" description="DUF58" evidence="2">
    <location>
        <begin position="185"/>
        <end position="227"/>
    </location>
</feature>
<dbReference type="RefSeq" id="WP_227569839.1">
    <property type="nucleotide sequence ID" value="NZ_CP101988.1"/>
</dbReference>
<feature type="transmembrane region" description="Helical" evidence="1">
    <location>
        <begin position="12"/>
        <end position="32"/>
    </location>
</feature>
<keyword evidence="1" id="KW-0812">Transmembrane</keyword>
<keyword evidence="4" id="KW-1185">Reference proteome</keyword>
<dbReference type="Pfam" id="PF01882">
    <property type="entry name" value="DUF58"/>
    <property type="match status" value="1"/>
</dbReference>
<name>A0ABY5KW99_9CELL</name>
<dbReference type="PANTHER" id="PTHR34351:SF1">
    <property type="entry name" value="SLR1927 PROTEIN"/>
    <property type="match status" value="1"/>
</dbReference>
<dbReference type="InterPro" id="IPR002881">
    <property type="entry name" value="DUF58"/>
</dbReference>
<gene>
    <name evidence="3" type="ORF">NP064_09835</name>
</gene>